<dbReference type="PANTHER" id="PTHR41700">
    <property type="entry name" value="GCN5-RELATED N-ACETYLTRANSFERASE"/>
    <property type="match status" value="1"/>
</dbReference>
<dbReference type="AlphaFoldDB" id="A0A6J6GYD4"/>
<proteinExistence type="predicted"/>
<protein>
    <submittedName>
        <fullName evidence="1">Unannotated protein</fullName>
    </submittedName>
</protein>
<organism evidence="1">
    <name type="scientific">freshwater metagenome</name>
    <dbReference type="NCBI Taxonomy" id="449393"/>
    <lineage>
        <taxon>unclassified sequences</taxon>
        <taxon>metagenomes</taxon>
        <taxon>ecological metagenomes</taxon>
    </lineage>
</organism>
<gene>
    <name evidence="1" type="ORF">UFOPK1857_00018</name>
</gene>
<dbReference type="EMBL" id="CAEZUU010000002">
    <property type="protein sequence ID" value="CAB4604094.1"/>
    <property type="molecule type" value="Genomic_DNA"/>
</dbReference>
<dbReference type="PANTHER" id="PTHR41700:SF1">
    <property type="entry name" value="N-ACETYLTRANSFERASE DOMAIN-CONTAINING PROTEIN"/>
    <property type="match status" value="1"/>
</dbReference>
<sequence length="258" mass="28567">MSAKLQIVEVETAADAEEMANFFKTIWTDGAEVVPFDLVLAVVHIGGYAAIAKQDNEVVGASFGFLGEYAAHKVLHSHVTAASIPGVGFQLKQHQFAWAQEREIAGITWTFDPLVRRNCVFNFEKLGAIAVEYLPNFYGTMTDAINAGDDSDRLFAYWPVQESLSDQVTATKSVALQNDAGSPVSQGFDDTKAFWVELPEDIEALRKSDLDLARKWRKAVREVLKPALDDGWFISAVNQDRTAILVEPPTSDYEFSED</sequence>
<reference evidence="1" key="1">
    <citation type="submission" date="2020-05" db="EMBL/GenBank/DDBJ databases">
        <authorList>
            <person name="Chiriac C."/>
            <person name="Salcher M."/>
            <person name="Ghai R."/>
            <person name="Kavagutti S V."/>
        </authorList>
    </citation>
    <scope>NUCLEOTIDE SEQUENCE</scope>
</reference>
<name>A0A6J6GYD4_9ZZZZ</name>
<accession>A0A6J6GYD4</accession>
<evidence type="ECO:0000313" key="1">
    <source>
        <dbReference type="EMBL" id="CAB4604094.1"/>
    </source>
</evidence>
<dbReference type="InterPro" id="IPR038764">
    <property type="entry name" value="GNAT_N_AcTrfase_prd"/>
</dbReference>